<feature type="transmembrane region" description="Helical" evidence="10">
    <location>
        <begin position="497"/>
        <end position="523"/>
    </location>
</feature>
<keyword evidence="7" id="KW-0406">Ion transport</keyword>
<dbReference type="InterPro" id="IPR046806">
    <property type="entry name" value="MrpA_C/MbhE"/>
</dbReference>
<evidence type="ECO:0000256" key="6">
    <source>
        <dbReference type="ARBA" id="ARBA00022989"/>
    </source>
</evidence>
<evidence type="ECO:0000259" key="12">
    <source>
        <dbReference type="Pfam" id="PF00662"/>
    </source>
</evidence>
<proteinExistence type="predicted"/>
<dbReference type="AlphaFoldDB" id="A0A933L117"/>
<feature type="transmembrane region" description="Helical" evidence="10">
    <location>
        <begin position="167"/>
        <end position="191"/>
    </location>
</feature>
<sequence length="790" mass="83551">MALDFDTFAILLLLAPFGAAAFASLLARGAGRAAGWILAVVPAGLCFAFLSLVDDVAAGTAVRFAIDWVPVLGLRLSFLVDGLSLTFALLITGIGAVIMVYSGAYLHGHRRLGRFLATMLLFMGAMLGLVLADSLVALFCFWELTSVTSFLLIGFNHTHEAARRAAFQALVVTGAGGLSLMAGGVLLHAISGTWDISALASSEGLRHAGAAYPWVLGFIVVAAFTKSAQVPFHFWLPNAMEAPTPVSAYLHSATMVQAGIYLLARMSPLLAGTPLWQGLLCACGGATLLWGALSALKQVDLKRMLAQTTLASLGLLVLLLGLGGEGAAMAVAAYFVAHALYKAALFLVAGVIDHGTNTRDITALGGLRDQMAVSFIAAGLAAISMFGLPPFLGYLAKEEMYAGLRFDDAWAVLTIAVMVVGNALLGAVALALVIRPFLGTLKPTPHTPHEGGIALLLGPVLFGLLGLGVAFAVSSYGDLILAPMASAIHGARVESHLPLAIDVLGLPFWLSVVTWALAGLAYWRLDAIRASLLAVERRFRWSFDTGFDQLMFGLIRFAGAITRTLHHGRLELYLVIVFAAFALVVLVPLAALRGWPELPRFAPMTFYEWGTVAMAAVGVAVVVGARTRLGSIVALGIQGLAVSLIFLLFGAPDLGFTQLMVETLSVVILALVMTRLHLSTNDPRPLEDWARDGLLALICGGAATALLLRVLQGAFDGRLSNFFAENSVAIAHGHNIVNVILVDFRGLDTLGEISVVMTAGIAILALLRRQHKREPLPDRPKRAPRRKAAA</sequence>
<evidence type="ECO:0000256" key="4">
    <source>
        <dbReference type="ARBA" id="ARBA00022475"/>
    </source>
</evidence>
<keyword evidence="4" id="KW-1003">Cell membrane</keyword>
<reference evidence="15" key="1">
    <citation type="submission" date="2020-07" db="EMBL/GenBank/DDBJ databases">
        <title>Huge and variable diversity of episymbiotic CPR bacteria and DPANN archaea in groundwater ecosystems.</title>
        <authorList>
            <person name="He C.Y."/>
            <person name="Keren R."/>
            <person name="Whittaker M."/>
            <person name="Farag I.F."/>
            <person name="Doudna J."/>
            <person name="Cate J.H.D."/>
            <person name="Banfield J.F."/>
        </authorList>
    </citation>
    <scope>NUCLEOTIDE SEQUENCE</scope>
    <source>
        <strain evidence="15">NC_groundwater_1586_Pr3_B-0.1um_66_15</strain>
    </source>
</reference>
<feature type="transmembrane region" description="Helical" evidence="10">
    <location>
        <begin position="655"/>
        <end position="673"/>
    </location>
</feature>
<feature type="transmembrane region" description="Helical" evidence="10">
    <location>
        <begin position="372"/>
        <end position="392"/>
    </location>
</feature>
<evidence type="ECO:0000259" key="14">
    <source>
        <dbReference type="Pfam" id="PF20501"/>
    </source>
</evidence>
<evidence type="ECO:0000256" key="9">
    <source>
        <dbReference type="RuleBase" id="RU000320"/>
    </source>
</evidence>
<keyword evidence="8 10" id="KW-0472">Membrane</keyword>
<evidence type="ECO:0000313" key="15">
    <source>
        <dbReference type="EMBL" id="MBI4922289.1"/>
    </source>
</evidence>
<feature type="transmembrane region" description="Helical" evidence="10">
    <location>
        <begin position="246"/>
        <end position="263"/>
    </location>
</feature>
<evidence type="ECO:0000256" key="7">
    <source>
        <dbReference type="ARBA" id="ARBA00023065"/>
    </source>
</evidence>
<feature type="domain" description="MrpA C-terminal/MbhE" evidence="14">
    <location>
        <begin position="690"/>
        <end position="770"/>
    </location>
</feature>
<comment type="subcellular location">
    <subcellularLocation>
        <location evidence="1">Cell membrane</location>
        <topology evidence="1">Multi-pass membrane protein</topology>
    </subcellularLocation>
    <subcellularLocation>
        <location evidence="9">Membrane</location>
        <topology evidence="9">Multi-pass membrane protein</topology>
    </subcellularLocation>
</comment>
<accession>A0A933L117</accession>
<keyword evidence="3" id="KW-0050">Antiport</keyword>
<dbReference type="InterPro" id="IPR025383">
    <property type="entry name" value="MrpA_C/MbhD"/>
</dbReference>
<evidence type="ECO:0000256" key="8">
    <source>
        <dbReference type="ARBA" id="ARBA00023136"/>
    </source>
</evidence>
<protein>
    <submittedName>
        <fullName evidence="15">DUF4040 domain-containing protein</fullName>
    </submittedName>
</protein>
<dbReference type="PANTHER" id="PTHR43373:SF1">
    <property type="entry name" value="NA(+)_H(+) ANTIPORTER SUBUNIT A"/>
    <property type="match status" value="1"/>
</dbReference>
<evidence type="ECO:0000256" key="5">
    <source>
        <dbReference type="ARBA" id="ARBA00022692"/>
    </source>
</evidence>
<dbReference type="Proteomes" id="UP000782610">
    <property type="component" value="Unassembled WGS sequence"/>
</dbReference>
<evidence type="ECO:0000313" key="16">
    <source>
        <dbReference type="Proteomes" id="UP000782610"/>
    </source>
</evidence>
<organism evidence="15 16">
    <name type="scientific">Devosia nanyangense</name>
    <dbReference type="NCBI Taxonomy" id="1228055"/>
    <lineage>
        <taxon>Bacteria</taxon>
        <taxon>Pseudomonadati</taxon>
        <taxon>Pseudomonadota</taxon>
        <taxon>Alphaproteobacteria</taxon>
        <taxon>Hyphomicrobiales</taxon>
        <taxon>Devosiaceae</taxon>
        <taxon>Devosia</taxon>
    </lineage>
</organism>
<feature type="transmembrane region" description="Helical" evidence="10">
    <location>
        <begin position="305"/>
        <end position="323"/>
    </location>
</feature>
<gene>
    <name evidence="15" type="ORF">HY834_11100</name>
</gene>
<dbReference type="Pfam" id="PF00662">
    <property type="entry name" value="Proton_antipo_N"/>
    <property type="match status" value="1"/>
</dbReference>
<feature type="transmembrane region" description="Helical" evidence="10">
    <location>
        <begin position="632"/>
        <end position="649"/>
    </location>
</feature>
<dbReference type="InterPro" id="IPR001516">
    <property type="entry name" value="Proton_antipo_N"/>
</dbReference>
<dbReference type="Pfam" id="PF00361">
    <property type="entry name" value="Proton_antipo_M"/>
    <property type="match status" value="1"/>
</dbReference>
<dbReference type="GO" id="GO:0005886">
    <property type="term" value="C:plasma membrane"/>
    <property type="evidence" value="ECO:0007669"/>
    <property type="project" value="UniProtKB-SubCell"/>
</dbReference>
<dbReference type="InterPro" id="IPR001750">
    <property type="entry name" value="ND/Mrp_TM"/>
</dbReference>
<feature type="transmembrane region" description="Helical" evidence="10">
    <location>
        <begin position="112"/>
        <end position="130"/>
    </location>
</feature>
<feature type="transmembrane region" description="Helical" evidence="10">
    <location>
        <begin position="455"/>
        <end position="477"/>
    </location>
</feature>
<feature type="transmembrane region" description="Helical" evidence="10">
    <location>
        <begin position="85"/>
        <end position="105"/>
    </location>
</feature>
<evidence type="ECO:0000256" key="2">
    <source>
        <dbReference type="ARBA" id="ARBA00022448"/>
    </source>
</evidence>
<dbReference type="PANTHER" id="PTHR43373">
    <property type="entry name" value="NA(+)/H(+) ANTIPORTER SUBUNIT"/>
    <property type="match status" value="1"/>
</dbReference>
<feature type="transmembrane region" description="Helical" evidence="10">
    <location>
        <begin position="749"/>
        <end position="767"/>
    </location>
</feature>
<feature type="transmembrane region" description="Helical" evidence="10">
    <location>
        <begin position="694"/>
        <end position="715"/>
    </location>
</feature>
<keyword evidence="6 10" id="KW-1133">Transmembrane helix</keyword>
<feature type="transmembrane region" description="Helical" evidence="10">
    <location>
        <begin position="329"/>
        <end position="352"/>
    </location>
</feature>
<feature type="transmembrane region" description="Helical" evidence="10">
    <location>
        <begin position="275"/>
        <end position="293"/>
    </location>
</feature>
<keyword evidence="5 9" id="KW-0812">Transmembrane</keyword>
<dbReference type="InterPro" id="IPR050616">
    <property type="entry name" value="CPA3_Na-H_Antiporter_A"/>
</dbReference>
<evidence type="ECO:0000256" key="1">
    <source>
        <dbReference type="ARBA" id="ARBA00004651"/>
    </source>
</evidence>
<comment type="caution">
    <text evidence="15">The sequence shown here is derived from an EMBL/GenBank/DDBJ whole genome shotgun (WGS) entry which is preliminary data.</text>
</comment>
<feature type="transmembrane region" description="Helical" evidence="10">
    <location>
        <begin position="136"/>
        <end position="155"/>
    </location>
</feature>
<feature type="domain" description="NADH-Ubiquinone oxidoreductase (complex I) chain 5 N-terminal" evidence="12">
    <location>
        <begin position="73"/>
        <end position="115"/>
    </location>
</feature>
<evidence type="ECO:0000256" key="10">
    <source>
        <dbReference type="SAM" id="Phobius"/>
    </source>
</evidence>
<dbReference type="GO" id="GO:0015297">
    <property type="term" value="F:antiporter activity"/>
    <property type="evidence" value="ECO:0007669"/>
    <property type="project" value="UniProtKB-KW"/>
</dbReference>
<dbReference type="Pfam" id="PF20501">
    <property type="entry name" value="MbhE"/>
    <property type="match status" value="1"/>
</dbReference>
<evidence type="ECO:0000256" key="3">
    <source>
        <dbReference type="ARBA" id="ARBA00022449"/>
    </source>
</evidence>
<dbReference type="Pfam" id="PF13244">
    <property type="entry name" value="MbhD"/>
    <property type="match status" value="1"/>
</dbReference>
<feature type="transmembrane region" description="Helical" evidence="10">
    <location>
        <begin position="211"/>
        <end position="234"/>
    </location>
</feature>
<feature type="transmembrane region" description="Helical" evidence="10">
    <location>
        <begin position="33"/>
        <end position="53"/>
    </location>
</feature>
<feature type="domain" description="NADH:quinone oxidoreductase/Mrp antiporter transmembrane" evidence="11">
    <location>
        <begin position="132"/>
        <end position="415"/>
    </location>
</feature>
<evidence type="ECO:0000259" key="11">
    <source>
        <dbReference type="Pfam" id="PF00361"/>
    </source>
</evidence>
<dbReference type="EMBL" id="JACRAF010000029">
    <property type="protein sequence ID" value="MBI4922289.1"/>
    <property type="molecule type" value="Genomic_DNA"/>
</dbReference>
<feature type="transmembrane region" description="Helical" evidence="10">
    <location>
        <begin position="606"/>
        <end position="625"/>
    </location>
</feature>
<feature type="transmembrane region" description="Helical" evidence="10">
    <location>
        <begin position="412"/>
        <end position="434"/>
    </location>
</feature>
<keyword evidence="2" id="KW-0813">Transport</keyword>
<evidence type="ECO:0000259" key="13">
    <source>
        <dbReference type="Pfam" id="PF13244"/>
    </source>
</evidence>
<dbReference type="GO" id="GO:0006811">
    <property type="term" value="P:monoatomic ion transport"/>
    <property type="evidence" value="ECO:0007669"/>
    <property type="project" value="UniProtKB-KW"/>
</dbReference>
<dbReference type="PRINTS" id="PR01434">
    <property type="entry name" value="NADHDHGNASE5"/>
</dbReference>
<feature type="domain" description="MrpA C-terminal/MbhD" evidence="13">
    <location>
        <begin position="614"/>
        <end position="676"/>
    </location>
</feature>
<name>A0A933L117_9HYPH</name>
<feature type="transmembrane region" description="Helical" evidence="10">
    <location>
        <begin position="572"/>
        <end position="594"/>
    </location>
</feature>